<dbReference type="OrthoDB" id="2823912at2759"/>
<proteinExistence type="predicted"/>
<comment type="caution">
    <text evidence="1">The sequence shown here is derived from an EMBL/GenBank/DDBJ whole genome shotgun (WGS) entry which is preliminary data.</text>
</comment>
<dbReference type="AlphaFoldDB" id="A0A9P7GN69"/>
<sequence>MNKVADDGWRWAEKRLDKETEVVRQMRDKRLAEYDLYMLDPSSALNLPPRITRRFEALGYTGEDLEVLTDLPGIRIGDALTDADWEILKKRYLPGVDKIATQRMAHERALLIKRRTKDFSVSYKQWITTQIAHGIMTISEWRLLPVVGELLKSEAFLSKVEADSSLSVDFSTMSDQFATSTSSWRTRRLEQMLASLPLDSKSGRSPKLSDTERLSRAIAVFFCSDAGCLKLGSGPLVGYKAVLSHGEEHTEIKFSCEGAAVVRALLPLFGVKDPERCVPAELDNMDLRFWCLRCDKQPFKTRLGTHKGRRIYTWRDCVSGSFVFLLFRSV</sequence>
<evidence type="ECO:0000313" key="1">
    <source>
        <dbReference type="EMBL" id="KAG5653724.1"/>
    </source>
</evidence>
<evidence type="ECO:0000313" key="2">
    <source>
        <dbReference type="Proteomes" id="UP000717328"/>
    </source>
</evidence>
<dbReference type="EMBL" id="JABCKI010000037">
    <property type="protein sequence ID" value="KAG5653724.1"/>
    <property type="molecule type" value="Genomic_DNA"/>
</dbReference>
<dbReference type="Proteomes" id="UP000717328">
    <property type="component" value="Unassembled WGS sequence"/>
</dbReference>
<keyword evidence="2" id="KW-1185">Reference proteome</keyword>
<organism evidence="1 2">
    <name type="scientific">Sphagnurus paluster</name>
    <dbReference type="NCBI Taxonomy" id="117069"/>
    <lineage>
        <taxon>Eukaryota</taxon>
        <taxon>Fungi</taxon>
        <taxon>Dikarya</taxon>
        <taxon>Basidiomycota</taxon>
        <taxon>Agaricomycotina</taxon>
        <taxon>Agaricomycetes</taxon>
        <taxon>Agaricomycetidae</taxon>
        <taxon>Agaricales</taxon>
        <taxon>Tricholomatineae</taxon>
        <taxon>Lyophyllaceae</taxon>
        <taxon>Sphagnurus</taxon>
    </lineage>
</organism>
<reference evidence="1" key="2">
    <citation type="submission" date="2021-10" db="EMBL/GenBank/DDBJ databases">
        <title>Phylogenomics reveals ancestral predisposition of the termite-cultivated fungus Termitomyces towards a domesticated lifestyle.</title>
        <authorList>
            <person name="Auxier B."/>
            <person name="Grum-Grzhimaylo A."/>
            <person name="Cardenas M.E."/>
            <person name="Lodge J.D."/>
            <person name="Laessoe T."/>
            <person name="Pedersen O."/>
            <person name="Smith M.E."/>
            <person name="Kuyper T.W."/>
            <person name="Franco-Molano E.A."/>
            <person name="Baroni T.J."/>
            <person name="Aanen D.K."/>
        </authorList>
    </citation>
    <scope>NUCLEOTIDE SEQUENCE</scope>
    <source>
        <strain evidence="1">D49</strain>
    </source>
</reference>
<accession>A0A9P7GN69</accession>
<reference evidence="1" key="1">
    <citation type="submission" date="2021-02" db="EMBL/GenBank/DDBJ databases">
        <authorList>
            <person name="Nieuwenhuis M."/>
            <person name="Van De Peppel L.J.J."/>
        </authorList>
    </citation>
    <scope>NUCLEOTIDE SEQUENCE</scope>
    <source>
        <strain evidence="1">D49</strain>
    </source>
</reference>
<gene>
    <name evidence="1" type="ORF">H0H81_011131</name>
</gene>
<name>A0A9P7GN69_9AGAR</name>
<protein>
    <submittedName>
        <fullName evidence="1">Uncharacterized protein</fullName>
    </submittedName>
</protein>